<accession>A0ABP2EV36</accession>
<protein>
    <submittedName>
        <fullName evidence="1">Uncharacterized protein</fullName>
    </submittedName>
</protein>
<dbReference type="EMBL" id="EQ999987">
    <property type="protein sequence ID" value="EEQ86140.1"/>
    <property type="molecule type" value="Genomic_DNA"/>
</dbReference>
<dbReference type="RefSeq" id="XP_045273746.1">
    <property type="nucleotide sequence ID" value="XM_045425196.1"/>
</dbReference>
<name>A0ABP2EV36_AJEDR</name>
<keyword evidence="2" id="KW-1185">Reference proteome</keyword>
<dbReference type="Proteomes" id="UP000002039">
    <property type="component" value="Unassembled WGS sequence"/>
</dbReference>
<evidence type="ECO:0000313" key="1">
    <source>
        <dbReference type="EMBL" id="EEQ86140.1"/>
    </source>
</evidence>
<proteinExistence type="predicted"/>
<sequence>MLGKSSIRAWNFSLDISEQSTREAEPDVGLNQLFHHFVKKGRQAAVFWRVPNEYEMLDVTKGRTSSQSANELDDGLANSSGRWRSFHASPARVAAREPVLKLMTRLVTRPGWAFLIPRAVGWVSPDQARPDEMRSVLSNRTGSALCDGWQIDEESKRAADEEEQ</sequence>
<evidence type="ECO:0000313" key="2">
    <source>
        <dbReference type="Proteomes" id="UP000002039"/>
    </source>
</evidence>
<gene>
    <name evidence="1" type="ORF">BDCG_09409</name>
</gene>
<dbReference type="GeneID" id="69030830"/>
<reference evidence="2" key="1">
    <citation type="journal article" date="2015" name="PLoS Genet.">
        <title>The dynamic genome and transcriptome of the human fungal pathogen Blastomyces and close relative Emmonsia.</title>
        <authorList>
            <person name="Munoz J.F."/>
            <person name="Gauthier G.M."/>
            <person name="Desjardins C.A."/>
            <person name="Gallo J.E."/>
            <person name="Holder J."/>
            <person name="Sullivan T.D."/>
            <person name="Marty A.J."/>
            <person name="Carmen J.C."/>
            <person name="Chen Z."/>
            <person name="Ding L."/>
            <person name="Gujja S."/>
            <person name="Magrini V."/>
            <person name="Misas E."/>
            <person name="Mitreva M."/>
            <person name="Priest M."/>
            <person name="Saif S."/>
            <person name="Whiston E.A."/>
            <person name="Young S."/>
            <person name="Zeng Q."/>
            <person name="Goldman W.E."/>
            <person name="Mardis E.R."/>
            <person name="Taylor J.W."/>
            <person name="McEwen J.G."/>
            <person name="Clay O.K."/>
            <person name="Klein B.S."/>
            <person name="Cuomo C.A."/>
        </authorList>
    </citation>
    <scope>NUCLEOTIDE SEQUENCE [LARGE SCALE GENOMIC DNA]</scope>
    <source>
        <strain evidence="2">ER-3 / ATCC MYA-2586</strain>
    </source>
</reference>
<organism evidence="1 2">
    <name type="scientific">Ajellomyces dermatitidis (strain ER-3 / ATCC MYA-2586)</name>
    <name type="common">Blastomyces dermatitidis</name>
    <dbReference type="NCBI Taxonomy" id="559297"/>
    <lineage>
        <taxon>Eukaryota</taxon>
        <taxon>Fungi</taxon>
        <taxon>Dikarya</taxon>
        <taxon>Ascomycota</taxon>
        <taxon>Pezizomycotina</taxon>
        <taxon>Eurotiomycetes</taxon>
        <taxon>Eurotiomycetidae</taxon>
        <taxon>Onygenales</taxon>
        <taxon>Ajellomycetaceae</taxon>
        <taxon>Blastomyces</taxon>
    </lineage>
</organism>